<protein>
    <submittedName>
        <fullName evidence="1">Contig44, whole genome shotgun sequence</fullName>
    </submittedName>
</protein>
<name>A0A0D0GIU0_9SPHI</name>
<proteinExistence type="predicted"/>
<organism evidence="1 2">
    <name type="scientific">Pedobacter lusitanus</name>
    <dbReference type="NCBI Taxonomy" id="1503925"/>
    <lineage>
        <taxon>Bacteria</taxon>
        <taxon>Pseudomonadati</taxon>
        <taxon>Bacteroidota</taxon>
        <taxon>Sphingobacteriia</taxon>
        <taxon>Sphingobacteriales</taxon>
        <taxon>Sphingobacteriaceae</taxon>
        <taxon>Pedobacter</taxon>
    </lineage>
</organism>
<dbReference type="AlphaFoldDB" id="A0A0D0GIU0"/>
<dbReference type="RefSeq" id="WP_152620309.1">
    <property type="nucleotide sequence ID" value="NZ_CP157278.1"/>
</dbReference>
<keyword evidence="2" id="KW-1185">Reference proteome</keyword>
<evidence type="ECO:0000313" key="1">
    <source>
        <dbReference type="EMBL" id="KIO77177.1"/>
    </source>
</evidence>
<accession>A0A0D0GIU0</accession>
<dbReference type="EMBL" id="JXRA01000044">
    <property type="protein sequence ID" value="KIO77177.1"/>
    <property type="molecule type" value="Genomic_DNA"/>
</dbReference>
<dbReference type="OrthoDB" id="981159at2"/>
<dbReference type="Proteomes" id="UP000032049">
    <property type="component" value="Unassembled WGS sequence"/>
</dbReference>
<sequence>MKKEDFKKHKGEYLDSVVRKTGITIKALTASAGFDRTTYYHHIMDPHLPYKVIAKYGEVLHHDFSDEYPEIRSSRVNDTREITTFEEMEKDRNYWRSRFLDLAEKVADNYKKEKP</sequence>
<dbReference type="STRING" id="1503925.TH53_11120"/>
<gene>
    <name evidence="1" type="ORF">TH53_11120</name>
</gene>
<comment type="caution">
    <text evidence="1">The sequence shown here is derived from an EMBL/GenBank/DDBJ whole genome shotgun (WGS) entry which is preliminary data.</text>
</comment>
<evidence type="ECO:0000313" key="2">
    <source>
        <dbReference type="Proteomes" id="UP000032049"/>
    </source>
</evidence>
<reference evidence="1 2" key="1">
    <citation type="submission" date="2015-01" db="EMBL/GenBank/DDBJ databases">
        <title>Draft genome sequence of Pedobacter sp. NL19 isolated from sludge of an effluent treatment pond in an abandoned uranium mine.</title>
        <authorList>
            <person name="Santos T."/>
            <person name="Caetano T."/>
            <person name="Covas C."/>
            <person name="Cruz A."/>
            <person name="Mendo S."/>
        </authorList>
    </citation>
    <scope>NUCLEOTIDE SEQUENCE [LARGE SCALE GENOMIC DNA]</scope>
    <source>
        <strain evidence="1 2">NL19</strain>
    </source>
</reference>